<evidence type="ECO:0000256" key="2">
    <source>
        <dbReference type="SAM" id="MobiDB-lite"/>
    </source>
</evidence>
<dbReference type="InterPro" id="IPR009003">
    <property type="entry name" value="Peptidase_S1_PA"/>
</dbReference>
<evidence type="ECO:0008006" key="5">
    <source>
        <dbReference type="Google" id="ProtNLM"/>
    </source>
</evidence>
<feature type="region of interest" description="Disordered" evidence="2">
    <location>
        <begin position="54"/>
        <end position="75"/>
    </location>
</feature>
<dbReference type="InterPro" id="IPR043504">
    <property type="entry name" value="Peptidase_S1_PA_chymotrypsin"/>
</dbReference>
<name>U3PA52_LEIXC</name>
<reference evidence="3 4" key="1">
    <citation type="journal article" date="2013" name="Genome Announc.">
        <title>Complete Genome Sequence of Leifsonia xyli subsp. cynodontis Strain DSM46306, a Gram-Positive Bacterial Pathogen of Grasses.</title>
        <authorList>
            <person name="Monteiro-Vitorello C.B."/>
            <person name="Zerillo M.M."/>
            <person name="Van Sluys M.A."/>
            <person name="Camargo L.E."/>
            <person name="Kitajima J.P."/>
        </authorList>
    </citation>
    <scope>NUCLEOTIDE SEQUENCE [LARGE SCALE GENOMIC DNA]</scope>
    <source>
        <strain evidence="3 4">DSM 46306</strain>
    </source>
</reference>
<protein>
    <recommendedName>
        <fullName evidence="5">Peptidase</fullName>
    </recommendedName>
</protein>
<keyword evidence="4" id="KW-1185">Reference proteome</keyword>
<evidence type="ECO:0000313" key="3">
    <source>
        <dbReference type="EMBL" id="AGW42369.1"/>
    </source>
</evidence>
<dbReference type="KEGG" id="lxy:O159_24220"/>
<dbReference type="PANTHER" id="PTHR15462">
    <property type="entry name" value="SERINE PROTEASE"/>
    <property type="match status" value="1"/>
</dbReference>
<dbReference type="AlphaFoldDB" id="U3PA52"/>
<accession>U3PA52</accession>
<evidence type="ECO:0000313" key="4">
    <source>
        <dbReference type="Proteomes" id="UP000016743"/>
    </source>
</evidence>
<dbReference type="HOGENOM" id="CLU_050832_0_2_11"/>
<dbReference type="Proteomes" id="UP000016743">
    <property type="component" value="Chromosome"/>
</dbReference>
<sequence length="333" mass="35675">MSMSFNPIRGRSGRAVAALATMAVAGVVALVPHGVPGASAAEPVRDMAGAVLQSPPEPRAAIPHRSSSPDSDPLGYWTADRMRSAVRAGSPAGARAEATAGNSASGHPMQTVGKLFYVDANGQDSWCTAAVINGSSHNLVETAGHCVYTYGRGWNTKFAFAPGYDNGRAPYLVWDYSRAFTLSAWALHQDDEHDQGFVAFQRRLVYTHRPYWAYLTDWVGGNTLRTGLGNDVKKVTVVGYPTYWPLTGESQGTCTGDAEPFPGFTEHATVLHGCRMTPGSSGGPWFSTMTSADSGEVFAVTTLGRFLLPDPYALAVPNDWEVWCMYLIASARS</sequence>
<evidence type="ECO:0000256" key="1">
    <source>
        <dbReference type="ARBA" id="ARBA00022729"/>
    </source>
</evidence>
<dbReference type="EMBL" id="CP006734">
    <property type="protein sequence ID" value="AGW42369.1"/>
    <property type="molecule type" value="Genomic_DNA"/>
</dbReference>
<dbReference type="Gene3D" id="2.40.10.10">
    <property type="entry name" value="Trypsin-like serine proteases"/>
    <property type="match status" value="2"/>
</dbReference>
<dbReference type="PATRIC" id="fig|1389489.3.peg.2320"/>
<proteinExistence type="predicted"/>
<organism evidence="3 4">
    <name type="scientific">Leifsonia xyli subsp. cynodontis DSM 46306</name>
    <dbReference type="NCBI Taxonomy" id="1389489"/>
    <lineage>
        <taxon>Bacteria</taxon>
        <taxon>Bacillati</taxon>
        <taxon>Actinomycetota</taxon>
        <taxon>Actinomycetes</taxon>
        <taxon>Micrococcales</taxon>
        <taxon>Microbacteriaceae</taxon>
        <taxon>Leifsonia</taxon>
    </lineage>
</organism>
<dbReference type="SUPFAM" id="SSF50494">
    <property type="entry name" value="Trypsin-like serine proteases"/>
    <property type="match status" value="1"/>
</dbReference>
<dbReference type="STRING" id="1389489.O159_24220"/>
<dbReference type="eggNOG" id="COG3591">
    <property type="taxonomic scope" value="Bacteria"/>
</dbReference>
<gene>
    <name evidence="3" type="ORF">O159_24220</name>
</gene>
<dbReference type="InterPro" id="IPR050966">
    <property type="entry name" value="Glutamyl_endopeptidase"/>
</dbReference>
<keyword evidence="1" id="KW-0732">Signal</keyword>